<organism evidence="1 2">
    <name type="scientific">Chamaesiphon polymorphus CCALA 037</name>
    <dbReference type="NCBI Taxonomy" id="2107692"/>
    <lineage>
        <taxon>Bacteria</taxon>
        <taxon>Bacillati</taxon>
        <taxon>Cyanobacteriota</taxon>
        <taxon>Cyanophyceae</taxon>
        <taxon>Gomontiellales</taxon>
        <taxon>Chamaesiphonaceae</taxon>
        <taxon>Chamaesiphon</taxon>
    </lineage>
</organism>
<keyword evidence="2" id="KW-1185">Reference proteome</keyword>
<dbReference type="AlphaFoldDB" id="A0A2T1GKF3"/>
<reference evidence="1 2" key="1">
    <citation type="submission" date="2018-03" db="EMBL/GenBank/DDBJ databases">
        <title>The ancient ancestry and fast evolution of plastids.</title>
        <authorList>
            <person name="Moore K.R."/>
            <person name="Magnabosco C."/>
            <person name="Momper L."/>
            <person name="Gold D.A."/>
            <person name="Bosak T."/>
            <person name="Fournier G.P."/>
        </authorList>
    </citation>
    <scope>NUCLEOTIDE SEQUENCE [LARGE SCALE GENOMIC DNA]</scope>
    <source>
        <strain evidence="1 2">CCALA 037</strain>
    </source>
</reference>
<comment type="caution">
    <text evidence="1">The sequence shown here is derived from an EMBL/GenBank/DDBJ whole genome shotgun (WGS) entry which is preliminary data.</text>
</comment>
<evidence type="ECO:0000313" key="1">
    <source>
        <dbReference type="EMBL" id="PSB58307.1"/>
    </source>
</evidence>
<name>A0A2T1GKF3_9CYAN</name>
<gene>
    <name evidence="1" type="ORF">C7B77_05210</name>
</gene>
<protein>
    <submittedName>
        <fullName evidence="1">Recombinase</fullName>
    </submittedName>
</protein>
<proteinExistence type="predicted"/>
<dbReference type="RefSeq" id="WP_106301004.1">
    <property type="nucleotide sequence ID" value="NZ_PVWO01000040.1"/>
</dbReference>
<sequence>MDDYANYEADSKKIIAANKKLLSEFKIWLQSSNLSEKTINNHISNISFYINEYLLYYEEPIKAQDGIGDVSTFLGDWFIRKAMWASKAHIKSNAASITKFYTFLLGKGLVTSNDLNELKLTIKAELPEWIQALKQYDDLANEDMDDEW</sequence>
<dbReference type="OrthoDB" id="9801392at2"/>
<dbReference type="Proteomes" id="UP000238937">
    <property type="component" value="Unassembled WGS sequence"/>
</dbReference>
<accession>A0A2T1GKF3</accession>
<evidence type="ECO:0000313" key="2">
    <source>
        <dbReference type="Proteomes" id="UP000238937"/>
    </source>
</evidence>
<dbReference type="EMBL" id="PVWO01000040">
    <property type="protein sequence ID" value="PSB58307.1"/>
    <property type="molecule type" value="Genomic_DNA"/>
</dbReference>